<reference evidence="3" key="1">
    <citation type="journal article" date="2019" name="Int. J. Syst. Evol. Microbiol.">
        <title>The Global Catalogue of Microorganisms (GCM) 10K type strain sequencing project: providing services to taxonomists for standard genome sequencing and annotation.</title>
        <authorList>
            <consortium name="The Broad Institute Genomics Platform"/>
            <consortium name="The Broad Institute Genome Sequencing Center for Infectious Disease"/>
            <person name="Wu L."/>
            <person name="Ma J."/>
        </authorList>
    </citation>
    <scope>NUCLEOTIDE SEQUENCE [LARGE SCALE GENOMIC DNA]</scope>
    <source>
        <strain evidence="3">IBRC-M 10908</strain>
    </source>
</reference>
<proteinExistence type="predicted"/>
<keyword evidence="3" id="KW-1185">Reference proteome</keyword>
<comment type="caution">
    <text evidence="2">The sequence shown here is derived from an EMBL/GenBank/DDBJ whole genome shotgun (WGS) entry which is preliminary data.</text>
</comment>
<sequence length="189" mass="20179">MSYPPQPQYHAPQQQPGPYGAFQPGYGGMQPGPVSKPGSFTAGVIMAWIGVIAMIAAIVRYSMDYSEYPGGIPKALEFLLEVAPEFAYRYIGMAALGLLCLLAVFGLSASKSWGRTFLLILALPAVGVFGWELYSIVDALQTVGPAPGVDENALYLSAGLAGAVVLTMLLAFFLTIGSRSRDWVRRPGQ</sequence>
<keyword evidence="1" id="KW-0472">Membrane</keyword>
<feature type="transmembrane region" description="Helical" evidence="1">
    <location>
        <begin position="116"/>
        <end position="134"/>
    </location>
</feature>
<keyword evidence="1" id="KW-1133">Transmembrane helix</keyword>
<protein>
    <submittedName>
        <fullName evidence="2">Uncharacterized protein</fullName>
    </submittedName>
</protein>
<feature type="transmembrane region" description="Helical" evidence="1">
    <location>
        <begin position="39"/>
        <end position="59"/>
    </location>
</feature>
<keyword evidence="1" id="KW-0812">Transmembrane</keyword>
<feature type="transmembrane region" description="Helical" evidence="1">
    <location>
        <begin position="87"/>
        <end position="109"/>
    </location>
</feature>
<evidence type="ECO:0000313" key="3">
    <source>
        <dbReference type="Proteomes" id="UP001595823"/>
    </source>
</evidence>
<gene>
    <name evidence="2" type="ORF">ACFPET_09710</name>
</gene>
<evidence type="ECO:0000313" key="2">
    <source>
        <dbReference type="EMBL" id="MFC4335473.1"/>
    </source>
</evidence>
<feature type="transmembrane region" description="Helical" evidence="1">
    <location>
        <begin position="154"/>
        <end position="176"/>
    </location>
</feature>
<organism evidence="2 3">
    <name type="scientific">Salininema proteolyticum</name>
    <dbReference type="NCBI Taxonomy" id="1607685"/>
    <lineage>
        <taxon>Bacteria</taxon>
        <taxon>Bacillati</taxon>
        <taxon>Actinomycetota</taxon>
        <taxon>Actinomycetes</taxon>
        <taxon>Glycomycetales</taxon>
        <taxon>Glycomycetaceae</taxon>
        <taxon>Salininema</taxon>
    </lineage>
</organism>
<evidence type="ECO:0000256" key="1">
    <source>
        <dbReference type="SAM" id="Phobius"/>
    </source>
</evidence>
<dbReference type="RefSeq" id="WP_380620348.1">
    <property type="nucleotide sequence ID" value="NZ_JBHSDK010000013.1"/>
</dbReference>
<accession>A0ABV8TXH1</accession>
<name>A0ABV8TXH1_9ACTN</name>
<dbReference type="Proteomes" id="UP001595823">
    <property type="component" value="Unassembled WGS sequence"/>
</dbReference>
<dbReference type="EMBL" id="JBHSDK010000013">
    <property type="protein sequence ID" value="MFC4335473.1"/>
    <property type="molecule type" value="Genomic_DNA"/>
</dbReference>